<dbReference type="eggNOG" id="COG4886">
    <property type="taxonomic scope" value="Bacteria"/>
</dbReference>
<dbReference type="EMBL" id="AFGF01000023">
    <property type="protein sequence ID" value="EGO65274.1"/>
    <property type="molecule type" value="Genomic_DNA"/>
</dbReference>
<dbReference type="RefSeq" id="WP_004092939.1">
    <property type="nucleotide sequence ID" value="NZ_AFGF01000023.1"/>
</dbReference>
<evidence type="ECO:0000313" key="4">
    <source>
        <dbReference type="Proteomes" id="UP000003240"/>
    </source>
</evidence>
<evidence type="ECO:0000259" key="2">
    <source>
        <dbReference type="Pfam" id="PF18451"/>
    </source>
</evidence>
<accession>F7NFA8</accession>
<dbReference type="Pfam" id="PF18451">
    <property type="entry name" value="CdiA_C"/>
    <property type="match status" value="1"/>
</dbReference>
<feature type="region of interest" description="Disordered" evidence="1">
    <location>
        <begin position="1"/>
        <end position="30"/>
    </location>
</feature>
<dbReference type="InterPro" id="IPR040559">
    <property type="entry name" value="CdiA_C"/>
</dbReference>
<dbReference type="OrthoDB" id="5524878at2"/>
<gene>
    <name evidence="3" type="ORF">ALO_03676</name>
</gene>
<name>F7NFA8_9FIRM</name>
<keyword evidence="4" id="KW-1185">Reference proteome</keyword>
<feature type="compositionally biased region" description="Basic and acidic residues" evidence="1">
    <location>
        <begin position="14"/>
        <end position="23"/>
    </location>
</feature>
<dbReference type="CDD" id="cd13442">
    <property type="entry name" value="CDI_toxin_Bp1026b-like"/>
    <property type="match status" value="1"/>
</dbReference>
<dbReference type="Proteomes" id="UP000003240">
    <property type="component" value="Unassembled WGS sequence"/>
</dbReference>
<sequence length="143" mass="16026">MTEPILSKGGKPRGHYEKPDINDPRPITRQNETADILAKNGYDIEMLPNNSKAGNGYGIKPESNPDLLVNGKAFDVYSPDTLNVRNIWSTVKGKTEEQAGRIVLNLEDYKGSMDSLQVQFRDWKIDGLEELLIIKEGKIGRLI</sequence>
<dbReference type="InterPro" id="IPR033806">
    <property type="entry name" value="CDI_toxin_Bp1026b-like"/>
</dbReference>
<feature type="domain" description="tRNA nuclease CdiA C-terminal" evidence="2">
    <location>
        <begin position="64"/>
        <end position="139"/>
    </location>
</feature>
<protein>
    <recommendedName>
        <fullName evidence="2">tRNA nuclease CdiA C-terminal domain-containing protein</fullName>
    </recommendedName>
</protein>
<dbReference type="GO" id="GO:0004549">
    <property type="term" value="F:tRNA-specific ribonuclease activity"/>
    <property type="evidence" value="ECO:0007669"/>
    <property type="project" value="InterPro"/>
</dbReference>
<evidence type="ECO:0000256" key="1">
    <source>
        <dbReference type="SAM" id="MobiDB-lite"/>
    </source>
</evidence>
<proteinExistence type="predicted"/>
<reference evidence="3 4" key="1">
    <citation type="journal article" date="2011" name="EMBO J.">
        <title>Structural diversity of bacterial flagellar motors.</title>
        <authorList>
            <person name="Chen S."/>
            <person name="Beeby M."/>
            <person name="Murphy G.E."/>
            <person name="Leadbetter J.R."/>
            <person name="Hendrixson D.R."/>
            <person name="Briegel A."/>
            <person name="Li Z."/>
            <person name="Shi J."/>
            <person name="Tocheva E.I."/>
            <person name="Muller A."/>
            <person name="Dobro M.J."/>
            <person name="Jensen G.J."/>
        </authorList>
    </citation>
    <scope>NUCLEOTIDE SEQUENCE [LARGE SCALE GENOMIC DNA]</scope>
    <source>
        <strain evidence="3 4">DSM 6540</strain>
    </source>
</reference>
<comment type="caution">
    <text evidence="3">The sequence shown here is derived from an EMBL/GenBank/DDBJ whole genome shotgun (WGS) entry which is preliminary data.</text>
</comment>
<dbReference type="STRING" id="1009370.ALO_03676"/>
<organism evidence="3 4">
    <name type="scientific">Acetonema longum DSM 6540</name>
    <dbReference type="NCBI Taxonomy" id="1009370"/>
    <lineage>
        <taxon>Bacteria</taxon>
        <taxon>Bacillati</taxon>
        <taxon>Bacillota</taxon>
        <taxon>Negativicutes</taxon>
        <taxon>Acetonemataceae</taxon>
        <taxon>Acetonema</taxon>
    </lineage>
</organism>
<dbReference type="AlphaFoldDB" id="F7NFA8"/>
<evidence type="ECO:0000313" key="3">
    <source>
        <dbReference type="EMBL" id="EGO65274.1"/>
    </source>
</evidence>
<dbReference type="Gene3D" id="3.40.1350.120">
    <property type="match status" value="1"/>
</dbReference>